<organism evidence="2 3">
    <name type="scientific">Cystoisospora suis</name>
    <dbReference type="NCBI Taxonomy" id="483139"/>
    <lineage>
        <taxon>Eukaryota</taxon>
        <taxon>Sar</taxon>
        <taxon>Alveolata</taxon>
        <taxon>Apicomplexa</taxon>
        <taxon>Conoidasida</taxon>
        <taxon>Coccidia</taxon>
        <taxon>Eucoccidiorida</taxon>
        <taxon>Eimeriorina</taxon>
        <taxon>Sarcocystidae</taxon>
        <taxon>Cystoisospora</taxon>
    </lineage>
</organism>
<accession>A0A2C6KFR1</accession>
<dbReference type="AlphaFoldDB" id="A0A2C6KFR1"/>
<comment type="caution">
    <text evidence="2">The sequence shown here is derived from an EMBL/GenBank/DDBJ whole genome shotgun (WGS) entry which is preliminary data.</text>
</comment>
<sequence>SPSSSGDDKQGSACIQGHGECRLLPQDLALLLLGAVAVDTTACDPLLYKKRWTDPDEVALKSLWGRCERTLISSRGVCTPQDLVEKFGRIKYNVQQQLSLGVKALLISDYKEFDYPTAIITTTATAPSSSSSAAAVELVKVGVPALTVPLSILLSCDDEVSHDVLNSSFSSSSSSLSLPSDLLSQYIQSAKCLIQENHLDFLISVSNYRPPSSLSSSSGLSRQLAMMSLSRYDCVLQDLSEFLSSQEELHSTDDRELRVKKIEISGHPKNTHTTDRLSSGKEDPSESEEGDREEPPVAHCIYFFPHISPSYSRKLLEPILRQFFYSSSSSSPWRTQDISS</sequence>
<dbReference type="GeneID" id="94433139"/>
<name>A0A2C6KFR1_9APIC</name>
<protein>
    <submittedName>
        <fullName evidence="2">Dhh family protein</fullName>
    </submittedName>
</protein>
<evidence type="ECO:0000313" key="3">
    <source>
        <dbReference type="Proteomes" id="UP000221165"/>
    </source>
</evidence>
<proteinExistence type="predicted"/>
<dbReference type="EMBL" id="MIGC01006101">
    <property type="protein sequence ID" value="PHJ16367.1"/>
    <property type="molecule type" value="Genomic_DNA"/>
</dbReference>
<dbReference type="Proteomes" id="UP000221165">
    <property type="component" value="Unassembled WGS sequence"/>
</dbReference>
<dbReference type="OrthoDB" id="374045at2759"/>
<keyword evidence="3" id="KW-1185">Reference proteome</keyword>
<dbReference type="Gene3D" id="3.10.310.20">
    <property type="entry name" value="DHHA2 domain"/>
    <property type="match status" value="1"/>
</dbReference>
<reference evidence="2 3" key="1">
    <citation type="journal article" date="2017" name="Int. J. Parasitol.">
        <title>The genome of the protozoan parasite Cystoisospora suis and a reverse vaccinology approach to identify vaccine candidates.</title>
        <authorList>
            <person name="Palmieri N."/>
            <person name="Shrestha A."/>
            <person name="Ruttkowski B."/>
            <person name="Beck T."/>
            <person name="Vogl C."/>
            <person name="Tomley F."/>
            <person name="Blake D.P."/>
            <person name="Joachim A."/>
        </authorList>
    </citation>
    <scope>NUCLEOTIDE SEQUENCE [LARGE SCALE GENOMIC DNA]</scope>
    <source>
        <strain evidence="2 3">Wien I</strain>
    </source>
</reference>
<dbReference type="InterPro" id="IPR038222">
    <property type="entry name" value="DHHA2_dom_sf"/>
</dbReference>
<feature type="non-terminal residue" evidence="2">
    <location>
        <position position="1"/>
    </location>
</feature>
<gene>
    <name evidence="2" type="ORF">CSUI_009819</name>
</gene>
<evidence type="ECO:0000256" key="1">
    <source>
        <dbReference type="SAM" id="MobiDB-lite"/>
    </source>
</evidence>
<evidence type="ECO:0000313" key="2">
    <source>
        <dbReference type="EMBL" id="PHJ16367.1"/>
    </source>
</evidence>
<dbReference type="RefSeq" id="XP_067918096.1">
    <property type="nucleotide sequence ID" value="XM_068069928.1"/>
</dbReference>
<feature type="compositionally biased region" description="Basic and acidic residues" evidence="1">
    <location>
        <begin position="262"/>
        <end position="284"/>
    </location>
</feature>
<dbReference type="VEuPathDB" id="ToxoDB:CSUI_009819"/>
<feature type="region of interest" description="Disordered" evidence="1">
    <location>
        <begin position="262"/>
        <end position="294"/>
    </location>
</feature>